<keyword evidence="1" id="KW-1133">Transmembrane helix</keyword>
<comment type="caution">
    <text evidence="2">The sequence shown here is derived from an EMBL/GenBank/DDBJ whole genome shotgun (WGS) entry which is preliminary data.</text>
</comment>
<evidence type="ECO:0000313" key="3">
    <source>
        <dbReference type="Proteomes" id="UP000244523"/>
    </source>
</evidence>
<dbReference type="Proteomes" id="UP000244523">
    <property type="component" value="Unassembled WGS sequence"/>
</dbReference>
<gene>
    <name evidence="2" type="ORF">C8N45_10451</name>
</gene>
<dbReference type="AlphaFoldDB" id="A0A2T6KIE8"/>
<accession>A0A2T6KIE8</accession>
<organism evidence="2 3">
    <name type="scientific">Yoonia sediminilitoris</name>
    <dbReference type="NCBI Taxonomy" id="1286148"/>
    <lineage>
        <taxon>Bacteria</taxon>
        <taxon>Pseudomonadati</taxon>
        <taxon>Pseudomonadota</taxon>
        <taxon>Alphaproteobacteria</taxon>
        <taxon>Rhodobacterales</taxon>
        <taxon>Paracoccaceae</taxon>
        <taxon>Yoonia</taxon>
    </lineage>
</organism>
<keyword evidence="1" id="KW-0812">Transmembrane</keyword>
<keyword evidence="1" id="KW-0472">Membrane</keyword>
<evidence type="ECO:0000256" key="1">
    <source>
        <dbReference type="SAM" id="Phobius"/>
    </source>
</evidence>
<sequence>MPLASFKRRFDRLMTLRRVVLLGPLLGLAVVITGVLFGIKLAERQFDYIEDRVQRSLAYQYTAMTQSILFERTHSYMIQLSQLFQNDDTNRSIALQLQLLQQSQRRLSGLSGALDPRVEKYDLEQRLTWLKGVIADAENASRDEPLPHHQAEFREISTLFNKIAGQTRVLVQQDLNALKDETVALIWQLFRMLLGLGVVLCAVSYAVAQLISRPILSLAHTVAALDQGNLE</sequence>
<name>A0A2T6KIE8_9RHOB</name>
<reference evidence="2 3" key="1">
    <citation type="submission" date="2018-04" db="EMBL/GenBank/DDBJ databases">
        <title>Genomic Encyclopedia of Archaeal and Bacterial Type Strains, Phase II (KMG-II): from individual species to whole genera.</title>
        <authorList>
            <person name="Goeker M."/>
        </authorList>
    </citation>
    <scope>NUCLEOTIDE SEQUENCE [LARGE SCALE GENOMIC DNA]</scope>
    <source>
        <strain evidence="2 3">DSM 29955</strain>
    </source>
</reference>
<feature type="transmembrane region" description="Helical" evidence="1">
    <location>
        <begin position="185"/>
        <end position="208"/>
    </location>
</feature>
<keyword evidence="3" id="KW-1185">Reference proteome</keyword>
<feature type="transmembrane region" description="Helical" evidence="1">
    <location>
        <begin position="20"/>
        <end position="39"/>
    </location>
</feature>
<evidence type="ECO:0000313" key="2">
    <source>
        <dbReference type="EMBL" id="PUB15431.1"/>
    </source>
</evidence>
<dbReference type="EMBL" id="QBUD01000004">
    <property type="protein sequence ID" value="PUB15431.1"/>
    <property type="molecule type" value="Genomic_DNA"/>
</dbReference>
<proteinExistence type="predicted"/>
<protein>
    <submittedName>
        <fullName evidence="2">Uncharacterized protein</fullName>
    </submittedName>
</protein>